<evidence type="ECO:0000313" key="1">
    <source>
        <dbReference type="EMBL" id="JAE08744.1"/>
    </source>
</evidence>
<accession>A0A0A9FBZ8</accession>
<organism evidence="1">
    <name type="scientific">Arundo donax</name>
    <name type="common">Giant reed</name>
    <name type="synonym">Donax arundinaceus</name>
    <dbReference type="NCBI Taxonomy" id="35708"/>
    <lineage>
        <taxon>Eukaryota</taxon>
        <taxon>Viridiplantae</taxon>
        <taxon>Streptophyta</taxon>
        <taxon>Embryophyta</taxon>
        <taxon>Tracheophyta</taxon>
        <taxon>Spermatophyta</taxon>
        <taxon>Magnoliopsida</taxon>
        <taxon>Liliopsida</taxon>
        <taxon>Poales</taxon>
        <taxon>Poaceae</taxon>
        <taxon>PACMAD clade</taxon>
        <taxon>Arundinoideae</taxon>
        <taxon>Arundineae</taxon>
        <taxon>Arundo</taxon>
    </lineage>
</organism>
<reference evidence="1" key="2">
    <citation type="journal article" date="2015" name="Data Brief">
        <title>Shoot transcriptome of the giant reed, Arundo donax.</title>
        <authorList>
            <person name="Barrero R.A."/>
            <person name="Guerrero F.D."/>
            <person name="Moolhuijzen P."/>
            <person name="Goolsby J.A."/>
            <person name="Tidwell J."/>
            <person name="Bellgard S.E."/>
            <person name="Bellgard M.I."/>
        </authorList>
    </citation>
    <scope>NUCLEOTIDE SEQUENCE</scope>
    <source>
        <tissue evidence="1">Shoot tissue taken approximately 20 cm above the soil surface</tissue>
    </source>
</reference>
<reference evidence="1" key="1">
    <citation type="submission" date="2014-09" db="EMBL/GenBank/DDBJ databases">
        <authorList>
            <person name="Magalhaes I.L.F."/>
            <person name="Oliveira U."/>
            <person name="Santos F.R."/>
            <person name="Vidigal T.H.D.A."/>
            <person name="Brescovit A.D."/>
            <person name="Santos A.J."/>
        </authorList>
    </citation>
    <scope>NUCLEOTIDE SEQUENCE</scope>
    <source>
        <tissue evidence="1">Shoot tissue taken approximately 20 cm above the soil surface</tissue>
    </source>
</reference>
<dbReference type="EMBL" id="GBRH01189152">
    <property type="protein sequence ID" value="JAE08744.1"/>
    <property type="molecule type" value="Transcribed_RNA"/>
</dbReference>
<dbReference type="AlphaFoldDB" id="A0A0A9FBZ8"/>
<sequence length="21" mass="2700">MNYRKSIELQWVHCLRYLVTF</sequence>
<protein>
    <submittedName>
        <fullName evidence="1">Uncharacterized protein</fullName>
    </submittedName>
</protein>
<proteinExistence type="predicted"/>
<name>A0A0A9FBZ8_ARUDO</name>